<protein>
    <submittedName>
        <fullName evidence="1">Uncharacterized protein</fullName>
    </submittedName>
</protein>
<proteinExistence type="predicted"/>
<accession>A0A6V7Q6T4</accession>
<dbReference type="AlphaFoldDB" id="A0A6V7Q6T4"/>
<gene>
    <name evidence="1" type="ORF">CB5_LOCUS21931</name>
</gene>
<name>A0A6V7Q6T4_ANACO</name>
<reference evidence="1" key="1">
    <citation type="submission" date="2020-07" db="EMBL/GenBank/DDBJ databases">
        <authorList>
            <person name="Lin J."/>
        </authorList>
    </citation>
    <scope>NUCLEOTIDE SEQUENCE</scope>
</reference>
<sequence>MTRVLQILDQNSHQCTAQLDAILAAIIASNKNIAQNGQLLARNKQPFGPEMVWGLPPLPPLSVYQHQNVGMRAGGQGPNVLYRPNPTIQNYGFPLEPNVAQAWVPISVGNNNELYAQIEEAI</sequence>
<organism evidence="1">
    <name type="scientific">Ananas comosus var. bracteatus</name>
    <name type="common">red pineapple</name>
    <dbReference type="NCBI Taxonomy" id="296719"/>
    <lineage>
        <taxon>Eukaryota</taxon>
        <taxon>Viridiplantae</taxon>
        <taxon>Streptophyta</taxon>
        <taxon>Embryophyta</taxon>
        <taxon>Tracheophyta</taxon>
        <taxon>Spermatophyta</taxon>
        <taxon>Magnoliopsida</taxon>
        <taxon>Liliopsida</taxon>
        <taxon>Poales</taxon>
        <taxon>Bromeliaceae</taxon>
        <taxon>Bromelioideae</taxon>
        <taxon>Ananas</taxon>
    </lineage>
</organism>
<dbReference type="EMBL" id="LR862133">
    <property type="protein sequence ID" value="CAD1838720.1"/>
    <property type="molecule type" value="Genomic_DNA"/>
</dbReference>
<evidence type="ECO:0000313" key="1">
    <source>
        <dbReference type="EMBL" id="CAD1838720.1"/>
    </source>
</evidence>